<accession>A0A644W942</accession>
<feature type="region of interest" description="Disordered" evidence="1">
    <location>
        <begin position="460"/>
        <end position="487"/>
    </location>
</feature>
<gene>
    <name evidence="2" type="ORF">SDC9_45165</name>
</gene>
<name>A0A644W942_9ZZZZ</name>
<feature type="region of interest" description="Disordered" evidence="1">
    <location>
        <begin position="1"/>
        <end position="81"/>
    </location>
</feature>
<organism evidence="2">
    <name type="scientific">bioreactor metagenome</name>
    <dbReference type="NCBI Taxonomy" id="1076179"/>
    <lineage>
        <taxon>unclassified sequences</taxon>
        <taxon>metagenomes</taxon>
        <taxon>ecological metagenomes</taxon>
    </lineage>
</organism>
<protein>
    <submittedName>
        <fullName evidence="2">Uncharacterized protein</fullName>
    </submittedName>
</protein>
<evidence type="ECO:0000256" key="1">
    <source>
        <dbReference type="SAM" id="MobiDB-lite"/>
    </source>
</evidence>
<sequence>MQIGAQEIGGILSGAKPLGRRGGPGQAGDGGRARQRLDGAGKGGVEADQREAAAGEPVRQEPGAHPRLDHRRPGRGARRKARIVGQHRRAFGIGEGRHLPRVGELAREGVGEGEAKRRVAQDLPAAGGRRHEARAFRGIRKDIKRRAAPLGGVAVNQRHPGLAGQHMAELPADVMGVGDAVVQPAHAEDRHDMGTVADEDHRALAVVLERQRVGRIDRPPFKLPRARMADLGQHRGDAVAHDVLAHCLGRVLVIAKLIVDAPDVVGLAVNEHRRAGPAGRVEKRAADRRIVVLHLHVGDDIAALEILPLQAQAKLAAHRAARPVGGQNPTGVEAVASLGIGDGQPRAGLVDLDPLEPALPARLDQRVGLDRLPQIGLDELLLEVVHRAEFLFRPVGHVELEDLPAAVEAAPRGPAERLLEEGRDHAEAVEDGIALPRDADRPAAIVEAVLRLDQHRGDALLGKRQRRDHADGAGADDGDGHVARKSRARRALGRRELRIGEIKRCGVRAACRSHAVLPETVSRPCLPRRGGRVCPSKQGTGGDG</sequence>
<feature type="compositionally biased region" description="Basic and acidic residues" evidence="1">
    <location>
        <begin position="31"/>
        <end position="67"/>
    </location>
</feature>
<feature type="region of interest" description="Disordered" evidence="1">
    <location>
        <begin position="524"/>
        <end position="544"/>
    </location>
</feature>
<comment type="caution">
    <text evidence="2">The sequence shown here is derived from an EMBL/GenBank/DDBJ whole genome shotgun (WGS) entry which is preliminary data.</text>
</comment>
<dbReference type="EMBL" id="VSSQ01000638">
    <property type="protein sequence ID" value="MPL98953.1"/>
    <property type="molecule type" value="Genomic_DNA"/>
</dbReference>
<proteinExistence type="predicted"/>
<dbReference type="AlphaFoldDB" id="A0A644W942"/>
<reference evidence="2" key="1">
    <citation type="submission" date="2019-08" db="EMBL/GenBank/DDBJ databases">
        <authorList>
            <person name="Kucharzyk K."/>
            <person name="Murdoch R.W."/>
            <person name="Higgins S."/>
            <person name="Loffler F."/>
        </authorList>
    </citation>
    <scope>NUCLEOTIDE SEQUENCE</scope>
</reference>
<feature type="compositionally biased region" description="Basic residues" evidence="1">
    <location>
        <begin position="68"/>
        <end position="81"/>
    </location>
</feature>
<evidence type="ECO:0000313" key="2">
    <source>
        <dbReference type="EMBL" id="MPL98953.1"/>
    </source>
</evidence>
<feature type="compositionally biased region" description="Gly residues" evidence="1">
    <location>
        <begin position="20"/>
        <end position="30"/>
    </location>
</feature>